<dbReference type="GO" id="GO:0008171">
    <property type="term" value="F:O-methyltransferase activity"/>
    <property type="evidence" value="ECO:0007669"/>
    <property type="project" value="InterPro"/>
</dbReference>
<gene>
    <name evidence="7" type="ORF">GQX73_g10470</name>
</gene>
<evidence type="ECO:0000256" key="2">
    <source>
        <dbReference type="ARBA" id="ARBA00022679"/>
    </source>
</evidence>
<name>A0A7C8MLJ3_9PEZI</name>
<dbReference type="SUPFAM" id="SSF46785">
    <property type="entry name" value="Winged helix' DNA-binding domain"/>
    <property type="match status" value="1"/>
</dbReference>
<evidence type="ECO:0000313" key="8">
    <source>
        <dbReference type="Proteomes" id="UP000481858"/>
    </source>
</evidence>
<dbReference type="InterPro" id="IPR016461">
    <property type="entry name" value="COMT-like"/>
</dbReference>
<dbReference type="InterPro" id="IPR029063">
    <property type="entry name" value="SAM-dependent_MTases_sf"/>
</dbReference>
<dbReference type="InterPro" id="IPR015424">
    <property type="entry name" value="PyrdxlP-dep_Trfase"/>
</dbReference>
<dbReference type="EMBL" id="WUBL01000232">
    <property type="protein sequence ID" value="KAF2963107.1"/>
    <property type="molecule type" value="Genomic_DNA"/>
</dbReference>
<dbReference type="PANTHER" id="PTHR43712">
    <property type="entry name" value="PUTATIVE (AFU_ORTHOLOGUE AFUA_4G14580)-RELATED"/>
    <property type="match status" value="1"/>
</dbReference>
<feature type="domain" description="Aminotransferase class I/classII large" evidence="4">
    <location>
        <begin position="69"/>
        <end position="393"/>
    </location>
</feature>
<dbReference type="InterPro" id="IPR001077">
    <property type="entry name" value="COMT_C"/>
</dbReference>
<dbReference type="Gene3D" id="3.40.640.10">
    <property type="entry name" value="Type I PLP-dependent aspartate aminotransferase-like (Major domain)"/>
    <property type="match status" value="1"/>
</dbReference>
<dbReference type="PROSITE" id="PS51683">
    <property type="entry name" value="SAM_OMT_II"/>
    <property type="match status" value="1"/>
</dbReference>
<protein>
    <recommendedName>
        <fullName evidence="9">O-methyltransferase domain-containing protein</fullName>
    </recommendedName>
</protein>
<evidence type="ECO:0000259" key="6">
    <source>
        <dbReference type="Pfam" id="PF08100"/>
    </source>
</evidence>
<keyword evidence="3" id="KW-0949">S-adenosyl-L-methionine</keyword>
<dbReference type="PRINTS" id="PR00753">
    <property type="entry name" value="ACCSYNTHASE"/>
</dbReference>
<reference evidence="7 8" key="1">
    <citation type="submission" date="2019-12" db="EMBL/GenBank/DDBJ databases">
        <title>Draft genome sequence of the ascomycete Xylaria multiplex DSM 110363.</title>
        <authorList>
            <person name="Buettner E."/>
            <person name="Kellner H."/>
        </authorList>
    </citation>
    <scope>NUCLEOTIDE SEQUENCE [LARGE SCALE GENOMIC DNA]</scope>
    <source>
        <strain evidence="7 8">DSM 110363</strain>
    </source>
</reference>
<evidence type="ECO:0000256" key="1">
    <source>
        <dbReference type="ARBA" id="ARBA00022603"/>
    </source>
</evidence>
<sequence length="788" mass="88104">MASPIPQEQVDEIVAKYGLSGRAAENTHHFLPWDMLEDTRKTLRSPINPDGLVKLTINPDDQFGYGVGPRGSPRLKNALVSFLQSSFHAEKPVLEKELLILPGVGGVLDALAWSICNDGEGIIIPAPFWSGISQSAGERARAVLIPATYQSVEGYQGLDDLFNPEINKKALENALKQANKDNVKVRGVMLCNPHNPLGRCYPVETLKEFARFCGQHDLHLILDEVFAMSVYDNPAVPDAVPFTSALALNLDDRINPQNFHVAYGMSKDFCAAGFRLGVLHSRNEGLITAISTISVLGWVPYVVQDLWANMLMDDAFRIGFMEKNRQILTEHSAILTTFLRKHNIPYYTKVNAGYFAWVNLERYLHDRPESSSSESIRSDNKLYRDREMALWNRLLASGPMDAILSQISQLASYAGRSARRDIIDSLRKVADSLEDSVGTIHRFGHLDLEKATIQLGYDLNIFKFLAEAKGPKTVNEVAEQANSSPQLIKRLLRYFNSINVVTEVDVGKFEANNITHNLSGNLAEAAFGHYYGIVAKQYQVTPEYLRQIGYNNPTDEKNTAFHFAFGTKINPYQYMVEHPKQLNHFNKYMALRRQAELSWLTVYPVREEAGALTDPERALYVNIGGGIGHQCAQFKEKYPDLPGRIILEDLPSTVAQALQTPGVENLAHDAFTAQPIKGAKFYFMRAVPHNHPPHMVKLLFSNIKDAMAPDSILLVDETVLPEKGVGFIASSIDLTMLGAFASMERTEAEWRELAESVGLVLTKTYTYNALENETVMEMRLPKSSQGRK</sequence>
<accession>A0A7C8MLJ3</accession>
<dbReference type="OrthoDB" id="2410195at2759"/>
<dbReference type="InParanoid" id="A0A7C8MLJ3"/>
<dbReference type="GO" id="GO:0046983">
    <property type="term" value="F:protein dimerization activity"/>
    <property type="evidence" value="ECO:0007669"/>
    <property type="project" value="InterPro"/>
</dbReference>
<dbReference type="InterPro" id="IPR015422">
    <property type="entry name" value="PyrdxlP-dep_Trfase_small"/>
</dbReference>
<dbReference type="InterPro" id="IPR012967">
    <property type="entry name" value="COMT_dimerisation"/>
</dbReference>
<comment type="caution">
    <text evidence="7">The sequence shown here is derived from an EMBL/GenBank/DDBJ whole genome shotgun (WGS) entry which is preliminary data.</text>
</comment>
<dbReference type="SUPFAM" id="SSF53383">
    <property type="entry name" value="PLP-dependent transferases"/>
    <property type="match status" value="1"/>
</dbReference>
<evidence type="ECO:0000313" key="7">
    <source>
        <dbReference type="EMBL" id="KAF2963107.1"/>
    </source>
</evidence>
<dbReference type="Pfam" id="PF00891">
    <property type="entry name" value="Methyltransf_2"/>
    <property type="match status" value="1"/>
</dbReference>
<evidence type="ECO:0000259" key="5">
    <source>
        <dbReference type="Pfam" id="PF00891"/>
    </source>
</evidence>
<dbReference type="PANTHER" id="PTHR43712:SF2">
    <property type="entry name" value="O-METHYLTRANSFERASE CICE"/>
    <property type="match status" value="1"/>
</dbReference>
<keyword evidence="8" id="KW-1185">Reference proteome</keyword>
<dbReference type="Gene3D" id="1.10.10.10">
    <property type="entry name" value="Winged helix-like DNA-binding domain superfamily/Winged helix DNA-binding domain"/>
    <property type="match status" value="1"/>
</dbReference>
<dbReference type="Proteomes" id="UP000481858">
    <property type="component" value="Unassembled WGS sequence"/>
</dbReference>
<feature type="domain" description="O-methyltransferase dimerisation" evidence="6">
    <location>
        <begin position="453"/>
        <end position="503"/>
    </location>
</feature>
<dbReference type="GO" id="GO:0030170">
    <property type="term" value="F:pyridoxal phosphate binding"/>
    <property type="evidence" value="ECO:0007669"/>
    <property type="project" value="InterPro"/>
</dbReference>
<dbReference type="SUPFAM" id="SSF53335">
    <property type="entry name" value="S-adenosyl-L-methionine-dependent methyltransferases"/>
    <property type="match status" value="1"/>
</dbReference>
<dbReference type="Gene3D" id="3.40.50.150">
    <property type="entry name" value="Vaccinia Virus protein VP39"/>
    <property type="match status" value="1"/>
</dbReference>
<evidence type="ECO:0008006" key="9">
    <source>
        <dbReference type="Google" id="ProtNLM"/>
    </source>
</evidence>
<dbReference type="InterPro" id="IPR036390">
    <property type="entry name" value="WH_DNA-bd_sf"/>
</dbReference>
<dbReference type="AlphaFoldDB" id="A0A7C8MLJ3"/>
<keyword evidence="1" id="KW-0489">Methyltransferase</keyword>
<organism evidence="7 8">
    <name type="scientific">Xylaria multiplex</name>
    <dbReference type="NCBI Taxonomy" id="323545"/>
    <lineage>
        <taxon>Eukaryota</taxon>
        <taxon>Fungi</taxon>
        <taxon>Dikarya</taxon>
        <taxon>Ascomycota</taxon>
        <taxon>Pezizomycotina</taxon>
        <taxon>Sordariomycetes</taxon>
        <taxon>Xylariomycetidae</taxon>
        <taxon>Xylariales</taxon>
        <taxon>Xylariaceae</taxon>
        <taxon>Xylaria</taxon>
    </lineage>
</organism>
<keyword evidence="2" id="KW-0808">Transferase</keyword>
<dbReference type="GO" id="GO:0032259">
    <property type="term" value="P:methylation"/>
    <property type="evidence" value="ECO:0007669"/>
    <property type="project" value="UniProtKB-KW"/>
</dbReference>
<feature type="domain" description="O-methyltransferase C-terminal" evidence="5">
    <location>
        <begin position="557"/>
        <end position="758"/>
    </location>
</feature>
<dbReference type="Gene3D" id="3.90.1150.10">
    <property type="entry name" value="Aspartate Aminotransferase, domain 1"/>
    <property type="match status" value="1"/>
</dbReference>
<proteinExistence type="predicted"/>
<evidence type="ECO:0000259" key="4">
    <source>
        <dbReference type="Pfam" id="PF00155"/>
    </source>
</evidence>
<dbReference type="CDD" id="cd00609">
    <property type="entry name" value="AAT_like"/>
    <property type="match status" value="1"/>
</dbReference>
<dbReference type="InterPro" id="IPR036388">
    <property type="entry name" value="WH-like_DNA-bd_sf"/>
</dbReference>
<dbReference type="InterPro" id="IPR004839">
    <property type="entry name" value="Aminotransferase_I/II_large"/>
</dbReference>
<dbReference type="Pfam" id="PF08100">
    <property type="entry name" value="Dimerisation"/>
    <property type="match status" value="1"/>
</dbReference>
<evidence type="ECO:0000256" key="3">
    <source>
        <dbReference type="ARBA" id="ARBA00022691"/>
    </source>
</evidence>
<dbReference type="InterPro" id="IPR015421">
    <property type="entry name" value="PyrdxlP-dep_Trfase_major"/>
</dbReference>
<dbReference type="Pfam" id="PF00155">
    <property type="entry name" value="Aminotran_1_2"/>
    <property type="match status" value="1"/>
</dbReference>